<proteinExistence type="predicted"/>
<comment type="caution">
    <text evidence="1">The sequence shown here is derived from an EMBL/GenBank/DDBJ whole genome shotgun (WGS) entry which is preliminary data.</text>
</comment>
<reference evidence="2" key="1">
    <citation type="submission" date="2017-09" db="EMBL/GenBank/DDBJ databases">
        <title>Depth-based differentiation of microbial function through sediment-hosted aquifers and enrichment of novel symbionts in the deep terrestrial subsurface.</title>
        <authorList>
            <person name="Probst A.J."/>
            <person name="Ladd B."/>
            <person name="Jarett J.K."/>
            <person name="Geller-Mcgrath D.E."/>
            <person name="Sieber C.M.K."/>
            <person name="Emerson J.B."/>
            <person name="Anantharaman K."/>
            <person name="Thomas B.C."/>
            <person name="Malmstrom R."/>
            <person name="Stieglmeier M."/>
            <person name="Klingl A."/>
            <person name="Woyke T."/>
            <person name="Ryan C.M."/>
            <person name="Banfield J.F."/>
        </authorList>
    </citation>
    <scope>NUCLEOTIDE SEQUENCE [LARGE SCALE GENOMIC DNA]</scope>
</reference>
<dbReference type="SUPFAM" id="SSF143100">
    <property type="entry name" value="TTHA1013/TTHA0281-like"/>
    <property type="match status" value="1"/>
</dbReference>
<gene>
    <name evidence="1" type="ORF">COT54_01070</name>
</gene>
<dbReference type="AlphaFoldDB" id="A0A2H0WZJ7"/>
<accession>A0A2H0WZJ7</accession>
<dbReference type="Proteomes" id="UP000229574">
    <property type="component" value="Unassembled WGS sequence"/>
</dbReference>
<evidence type="ECO:0000313" key="1">
    <source>
        <dbReference type="EMBL" id="PIS18103.1"/>
    </source>
</evidence>
<evidence type="ECO:0008006" key="3">
    <source>
        <dbReference type="Google" id="ProtNLM"/>
    </source>
</evidence>
<name>A0A2H0WZJ7_9BACT</name>
<evidence type="ECO:0000313" key="2">
    <source>
        <dbReference type="Proteomes" id="UP000229574"/>
    </source>
</evidence>
<organism evidence="1 2">
    <name type="scientific">Candidatus Collierbacteria bacterium CG09_land_8_20_14_0_10_46_12</name>
    <dbReference type="NCBI Taxonomy" id="1974533"/>
    <lineage>
        <taxon>Bacteria</taxon>
        <taxon>Candidatus Collieribacteriota</taxon>
    </lineage>
</organism>
<dbReference type="InterPro" id="IPR035069">
    <property type="entry name" value="TTHA1013/TTHA0281-like"/>
</dbReference>
<sequence>MQKTLLEYTVMIRKEGKDYIAHVPSLGISDFGSTLAKVQKNIKNAIICHLEGLKKTGEEIPTPDSNNYYVSHVSIPMTGNFHLAI</sequence>
<dbReference type="Gene3D" id="3.30.160.250">
    <property type="match status" value="1"/>
</dbReference>
<dbReference type="EMBL" id="PEYY01000044">
    <property type="protein sequence ID" value="PIS18103.1"/>
    <property type="molecule type" value="Genomic_DNA"/>
</dbReference>
<protein>
    <recommendedName>
        <fullName evidence="3">HicB-like antitoxin of toxin-antitoxin system domain-containing protein</fullName>
    </recommendedName>
</protein>